<dbReference type="InterPro" id="IPR050664">
    <property type="entry name" value="Octanoyltrans_LipM/LipL"/>
</dbReference>
<feature type="site" description="Lowers pKa of active site Cys" evidence="3">
    <location>
        <position position="164"/>
    </location>
</feature>
<feature type="domain" description="BPL/LPL catalytic" evidence="4">
    <location>
        <begin position="48"/>
        <end position="253"/>
    </location>
</feature>
<organism evidence="5">
    <name type="scientific">Ornithinibacillus sp. 4-3</name>
    <dbReference type="NCBI Taxonomy" id="3231488"/>
    <lineage>
        <taxon>Bacteria</taxon>
        <taxon>Bacillati</taxon>
        <taxon>Bacillota</taxon>
        <taxon>Bacilli</taxon>
        <taxon>Bacillales</taxon>
        <taxon>Bacillaceae</taxon>
        <taxon>Ornithinibacillus</taxon>
    </lineage>
</organism>
<dbReference type="PROSITE" id="PS51733">
    <property type="entry name" value="BPL_LPL_CATALYTIC"/>
    <property type="match status" value="1"/>
</dbReference>
<dbReference type="GO" id="GO:0033819">
    <property type="term" value="F:lipoyl(octanoyl) transferase activity"/>
    <property type="evidence" value="ECO:0007669"/>
    <property type="project" value="InterPro"/>
</dbReference>
<dbReference type="GO" id="GO:0016874">
    <property type="term" value="F:ligase activity"/>
    <property type="evidence" value="ECO:0007669"/>
    <property type="project" value="UniProtKB-KW"/>
</dbReference>
<dbReference type="InterPro" id="IPR024897">
    <property type="entry name" value="LipL"/>
</dbReference>
<comment type="similarity">
    <text evidence="3">Belongs to the octanoyltransferase LipL family.</text>
</comment>
<keyword evidence="2 3" id="KW-0012">Acyltransferase</keyword>
<sequence>MNNIKEIFQDKTFRWVDHTKINTFQQIPFTSMTSFGIDDALALSISNKLSPATMRLWVHPNTVVLGIPDGRLPYVEEGVQFLTQAGYHVVIRNSGGLAVVLDEEVLNISLIIPNAKKISIHDCYDMMYRFVQYSLRDLTDQIKAYEITGSYCPGDYDLSIRGIKFAGISQRRVQDGAAVQIYLDVNGNSEKRAKLIRHFYDISLKNQETKFNYPTVEHEKMGSLAQLLGQPLTMDDMRERVQLSLIELSDNVITMPFSSYELERFQARFQQMVKRNEKLAALQ</sequence>
<dbReference type="PANTHER" id="PTHR43679:SF2">
    <property type="entry name" value="OCTANOYL-[GCVH]:PROTEIN N-OCTANOYLTRANSFERASE"/>
    <property type="match status" value="1"/>
</dbReference>
<dbReference type="Pfam" id="PF21948">
    <property type="entry name" value="LplA-B_cat"/>
    <property type="match status" value="1"/>
</dbReference>
<feature type="active site" description="Acyl-thioester intermediate" evidence="3">
    <location>
        <position position="152"/>
    </location>
</feature>
<gene>
    <name evidence="3" type="primary">lipL</name>
    <name evidence="5" type="ORF">AB4Y30_17030</name>
</gene>
<name>A0AB39HQY0_9BACI</name>
<dbReference type="CDD" id="cd16443">
    <property type="entry name" value="LplA"/>
    <property type="match status" value="1"/>
</dbReference>
<evidence type="ECO:0000256" key="3">
    <source>
        <dbReference type="HAMAP-Rule" id="MF_02119"/>
    </source>
</evidence>
<dbReference type="GO" id="GO:0009107">
    <property type="term" value="P:lipoate biosynthetic process"/>
    <property type="evidence" value="ECO:0007669"/>
    <property type="project" value="UniProtKB-UniRule"/>
</dbReference>
<dbReference type="RefSeq" id="WP_368653378.1">
    <property type="nucleotide sequence ID" value="NZ_CP162599.1"/>
</dbReference>
<dbReference type="EC" id="2.3.1.204" evidence="3"/>
<evidence type="ECO:0000256" key="2">
    <source>
        <dbReference type="ARBA" id="ARBA00023315"/>
    </source>
</evidence>
<dbReference type="EMBL" id="CP162599">
    <property type="protein sequence ID" value="XDK32690.1"/>
    <property type="molecule type" value="Genomic_DNA"/>
</dbReference>
<protein>
    <recommendedName>
        <fullName evidence="3">Octanoyl-[GcvH]:protein N-octanoyltransferase</fullName>
        <ecNumber evidence="3">2.3.1.204</ecNumber>
    </recommendedName>
    <alternativeName>
        <fullName evidence="3">Octanoyl-[GcvH]:E2 amidotransferase</fullName>
    </alternativeName>
</protein>
<dbReference type="Gene3D" id="3.30.930.10">
    <property type="entry name" value="Bira Bifunctional Protein, Domain 2"/>
    <property type="match status" value="1"/>
</dbReference>
<comment type="miscellaneous">
    <text evidence="3">The reaction proceeds via a thioester-linked acyl-enzyme intermediate.</text>
</comment>
<dbReference type="SUPFAM" id="SSF55681">
    <property type="entry name" value="Class II aaRS and biotin synthetases"/>
    <property type="match status" value="1"/>
</dbReference>
<comment type="function">
    <text evidence="3">Catalyzes the amidotransfer (transamidation) of the octanoyl moiety from octanoyl-GcvH to the lipoyl domain of the E2 subunit of lipoate-dependent enzymes.</text>
</comment>
<dbReference type="GO" id="GO:0009249">
    <property type="term" value="P:protein lipoylation"/>
    <property type="evidence" value="ECO:0007669"/>
    <property type="project" value="UniProtKB-UniRule"/>
</dbReference>
<comment type="pathway">
    <text evidence="3">Protein modification; protein lipoylation via endogenous pathway; protein N(6)-(lipoyl)lysine from octanoyl-[acyl-carrier-protein].</text>
</comment>
<proteinExistence type="inferred from homology"/>
<reference evidence="5" key="1">
    <citation type="submission" date="2024-07" db="EMBL/GenBank/DDBJ databases">
        <title>Halotolerant mesophilic bacterium Ornithinibacillus sp. 4-3, sp. nov., isolated from soil.</title>
        <authorList>
            <person name="Sidarenka A.V."/>
            <person name="Guliayeva D.E."/>
            <person name="Leanovich S.I."/>
            <person name="Hileuskaya K.S."/>
            <person name="Akhremchuk A.E."/>
            <person name="Sikolenko M.A."/>
            <person name="Valentovich L.N."/>
        </authorList>
    </citation>
    <scope>NUCLEOTIDE SEQUENCE</scope>
    <source>
        <strain evidence="5">4-3</strain>
    </source>
</reference>
<dbReference type="InterPro" id="IPR045864">
    <property type="entry name" value="aa-tRNA-synth_II/BPL/LPL"/>
</dbReference>
<dbReference type="InterPro" id="IPR004143">
    <property type="entry name" value="BPL_LPL_catalytic"/>
</dbReference>
<comment type="catalytic activity">
    <reaction evidence="3">
        <text>N(6)-octanoyl-L-lysyl-[glycine-cleavage complex H protein] + L-lysyl-[lipoyl-carrier protein] = N(6)-octanoyl-L-lysyl-[lipoyl-carrier protein] + L-lysyl-[glycine-cleavage complex H protein]</text>
        <dbReference type="Rhea" id="RHEA:20213"/>
        <dbReference type="Rhea" id="RHEA-COMP:10500"/>
        <dbReference type="Rhea" id="RHEA-COMP:10501"/>
        <dbReference type="Rhea" id="RHEA-COMP:10503"/>
        <dbReference type="Rhea" id="RHEA-COMP:10504"/>
        <dbReference type="ChEBI" id="CHEBI:29969"/>
        <dbReference type="ChEBI" id="CHEBI:78809"/>
        <dbReference type="EC" id="2.3.1.204"/>
    </reaction>
</comment>
<dbReference type="HAMAP" id="MF_02119">
    <property type="entry name" value="LipL"/>
    <property type="match status" value="1"/>
</dbReference>
<evidence type="ECO:0000313" key="5">
    <source>
        <dbReference type="EMBL" id="XDK32690.1"/>
    </source>
</evidence>
<evidence type="ECO:0000259" key="4">
    <source>
        <dbReference type="PROSITE" id="PS51733"/>
    </source>
</evidence>
<keyword evidence="1 3" id="KW-0808">Transferase</keyword>
<dbReference type="PANTHER" id="PTHR43679">
    <property type="entry name" value="OCTANOYLTRANSFERASE LIPM-RELATED"/>
    <property type="match status" value="1"/>
</dbReference>
<keyword evidence="5" id="KW-0436">Ligase</keyword>
<accession>A0AB39HQY0</accession>
<dbReference type="AlphaFoldDB" id="A0AB39HQY0"/>
<evidence type="ECO:0000256" key="1">
    <source>
        <dbReference type="ARBA" id="ARBA00022679"/>
    </source>
</evidence>